<gene>
    <name evidence="9" type="ORF">Pyn_17442</name>
</gene>
<dbReference type="InterPro" id="IPR005630">
    <property type="entry name" value="Terpene_synthase_metal-bd"/>
</dbReference>
<keyword evidence="4" id="KW-0479">Metal-binding</keyword>
<evidence type="ECO:0000256" key="3">
    <source>
        <dbReference type="ARBA" id="ARBA00004721"/>
    </source>
</evidence>
<evidence type="ECO:0000259" key="8">
    <source>
        <dbReference type="Pfam" id="PF03936"/>
    </source>
</evidence>
<keyword evidence="6" id="KW-0456">Lyase</keyword>
<dbReference type="Gene3D" id="1.50.10.130">
    <property type="entry name" value="Terpene synthase, N-terminal domain"/>
    <property type="match status" value="1"/>
</dbReference>
<dbReference type="InterPro" id="IPR008949">
    <property type="entry name" value="Isoprenoid_synthase_dom_sf"/>
</dbReference>
<feature type="domain" description="Terpene synthase metal-binding" evidence="8">
    <location>
        <begin position="224"/>
        <end position="397"/>
    </location>
</feature>
<comment type="caution">
    <text evidence="9">The sequence shown here is derived from an EMBL/GenBank/DDBJ whole genome shotgun (WGS) entry which is preliminary data.</text>
</comment>
<name>A0A314YVE8_PRUYE</name>
<accession>A0A314YVE8</accession>
<dbReference type="OrthoDB" id="1921927at2759"/>
<dbReference type="EMBL" id="PJQY01000664">
    <property type="protein sequence ID" value="PQQ08821.1"/>
    <property type="molecule type" value="Genomic_DNA"/>
</dbReference>
<dbReference type="GO" id="GO:0016114">
    <property type="term" value="P:terpenoid biosynthetic process"/>
    <property type="evidence" value="ECO:0007669"/>
    <property type="project" value="InterPro"/>
</dbReference>
<dbReference type="InterPro" id="IPR001906">
    <property type="entry name" value="Terpene_synth_N"/>
</dbReference>
<proteinExistence type="predicted"/>
<evidence type="ECO:0000259" key="7">
    <source>
        <dbReference type="Pfam" id="PF01397"/>
    </source>
</evidence>
<evidence type="ECO:0000313" key="10">
    <source>
        <dbReference type="Proteomes" id="UP000250321"/>
    </source>
</evidence>
<keyword evidence="5" id="KW-0460">Magnesium</keyword>
<evidence type="ECO:0000256" key="4">
    <source>
        <dbReference type="ARBA" id="ARBA00022723"/>
    </source>
</evidence>
<dbReference type="Pfam" id="PF01397">
    <property type="entry name" value="Terpene_synth"/>
    <property type="match status" value="1"/>
</dbReference>
<feature type="domain" description="Terpene synthase N-terminal" evidence="7">
    <location>
        <begin position="21"/>
        <end position="162"/>
    </location>
</feature>
<comment type="cofactor">
    <cofactor evidence="1">
        <name>Mn(2+)</name>
        <dbReference type="ChEBI" id="CHEBI:29035"/>
    </cofactor>
</comment>
<evidence type="ECO:0000313" key="9">
    <source>
        <dbReference type="EMBL" id="PQQ08821.1"/>
    </source>
</evidence>
<dbReference type="PANTHER" id="PTHR31225">
    <property type="entry name" value="OS04G0344100 PROTEIN-RELATED"/>
    <property type="match status" value="1"/>
</dbReference>
<dbReference type="GO" id="GO:0000287">
    <property type="term" value="F:magnesium ion binding"/>
    <property type="evidence" value="ECO:0007669"/>
    <property type="project" value="InterPro"/>
</dbReference>
<evidence type="ECO:0000256" key="6">
    <source>
        <dbReference type="ARBA" id="ARBA00023239"/>
    </source>
</evidence>
<dbReference type="InterPro" id="IPR050148">
    <property type="entry name" value="Terpene_synthase-like"/>
</dbReference>
<dbReference type="GO" id="GO:0010333">
    <property type="term" value="F:terpene synthase activity"/>
    <property type="evidence" value="ECO:0007669"/>
    <property type="project" value="InterPro"/>
</dbReference>
<reference evidence="9 10" key="1">
    <citation type="submission" date="2018-02" db="EMBL/GenBank/DDBJ databases">
        <title>Draft genome of wild Prunus yedoensis var. nudiflora.</title>
        <authorList>
            <person name="Baek S."/>
            <person name="Kim J.-H."/>
            <person name="Choi K."/>
            <person name="Kim G.-B."/>
            <person name="Cho A."/>
            <person name="Jang H."/>
            <person name="Shin C.-H."/>
            <person name="Yu H.-J."/>
            <person name="Mun J.-H."/>
        </authorList>
    </citation>
    <scope>NUCLEOTIDE SEQUENCE [LARGE SCALE GENOMIC DNA]</scope>
    <source>
        <strain evidence="10">cv. Jeju island</strain>
        <tissue evidence="9">Leaf</tissue>
    </source>
</reference>
<dbReference type="AlphaFoldDB" id="A0A314YVE8"/>
<dbReference type="SUPFAM" id="SSF48576">
    <property type="entry name" value="Terpenoid synthases"/>
    <property type="match status" value="1"/>
</dbReference>
<dbReference type="InterPro" id="IPR008930">
    <property type="entry name" value="Terpenoid_cyclase/PrenylTrfase"/>
</dbReference>
<evidence type="ECO:0000256" key="1">
    <source>
        <dbReference type="ARBA" id="ARBA00001936"/>
    </source>
</evidence>
<dbReference type="STRING" id="2094558.A0A314YVE8"/>
<dbReference type="InterPro" id="IPR036965">
    <property type="entry name" value="Terpene_synth_N_sf"/>
</dbReference>
<sequence>MAFLEAHTASPNCAIVDFHVHHAQKLKELKDALANVGEDEQLIAFDAMQHLGLDHHFREEIEAFLQKQYHARAYDNCNHQLLEVSLHFRLLRQQGYHVTTDVFNKFKNIEDLTSGLLDKDIEGLVGLYEASHLSFQGEDALDEAGKLSHQILTAWLPNNLDDHRAPLVAHSLRHPYHKSLTRFMAKNFLNYFQGTEKWASILQELAKLELNVVESIIRNEILQISKWDLDETDELPDYMKISFKALYDITNETSDRAYKRHGWNPIESLKKSWAILCKAFLLEAQWFRCGHLPNAEDYLKNGVISTGVPAVLTHAFFILGQGITQQAIDIVDNINTPGIISSTATILRLWDDFGSAKDENQNGYDGSYIQCYVNEHEGCSDEDARAYVVQKISDEWKRLNQECFSSNPFSESFTKLALNVARMVPMMYDYNTQHRLPSLEENMKSLLFDSFLAQGSPGQTV</sequence>
<dbReference type="Gene3D" id="1.10.600.10">
    <property type="entry name" value="Farnesyl Diphosphate Synthase"/>
    <property type="match status" value="1"/>
</dbReference>
<keyword evidence="10" id="KW-1185">Reference proteome</keyword>
<comment type="pathway">
    <text evidence="3">Secondary metabolite biosynthesis; terpenoid biosynthesis.</text>
</comment>
<organism evidence="9 10">
    <name type="scientific">Prunus yedoensis var. nudiflora</name>
    <dbReference type="NCBI Taxonomy" id="2094558"/>
    <lineage>
        <taxon>Eukaryota</taxon>
        <taxon>Viridiplantae</taxon>
        <taxon>Streptophyta</taxon>
        <taxon>Embryophyta</taxon>
        <taxon>Tracheophyta</taxon>
        <taxon>Spermatophyta</taxon>
        <taxon>Magnoliopsida</taxon>
        <taxon>eudicotyledons</taxon>
        <taxon>Gunneridae</taxon>
        <taxon>Pentapetalae</taxon>
        <taxon>rosids</taxon>
        <taxon>fabids</taxon>
        <taxon>Rosales</taxon>
        <taxon>Rosaceae</taxon>
        <taxon>Amygdaloideae</taxon>
        <taxon>Amygdaleae</taxon>
        <taxon>Prunus</taxon>
    </lineage>
</organism>
<dbReference type="SUPFAM" id="SSF48239">
    <property type="entry name" value="Terpenoid cyclases/Protein prenyltransferases"/>
    <property type="match status" value="1"/>
</dbReference>
<dbReference type="Pfam" id="PF03936">
    <property type="entry name" value="Terpene_synth_C"/>
    <property type="match status" value="1"/>
</dbReference>
<protein>
    <submittedName>
        <fullName evidence="9">Linalool/nerolidol synthase</fullName>
    </submittedName>
</protein>
<comment type="cofactor">
    <cofactor evidence="2">
        <name>Mg(2+)</name>
        <dbReference type="ChEBI" id="CHEBI:18420"/>
    </cofactor>
</comment>
<evidence type="ECO:0000256" key="5">
    <source>
        <dbReference type="ARBA" id="ARBA00022842"/>
    </source>
</evidence>
<dbReference type="PANTHER" id="PTHR31225:SF0">
    <property type="entry name" value="S-(+)-LINALOOL SYNTHASE, CHLOROPLASTIC"/>
    <property type="match status" value="1"/>
</dbReference>
<evidence type="ECO:0000256" key="2">
    <source>
        <dbReference type="ARBA" id="ARBA00001946"/>
    </source>
</evidence>
<dbReference type="Proteomes" id="UP000250321">
    <property type="component" value="Unassembled WGS sequence"/>
</dbReference>